<keyword evidence="2" id="KW-1185">Reference proteome</keyword>
<dbReference type="Pfam" id="PF09711">
    <property type="entry name" value="Cas_Csn2"/>
    <property type="match status" value="1"/>
</dbReference>
<dbReference type="OrthoDB" id="2365673at2"/>
<dbReference type="AlphaFoldDB" id="W7CW24"/>
<name>W7CW24_9LIST</name>
<sequence length="219" mass="25831">MNLEIFQLEHSLAFDDESVVILAIENQRFYREIIESFVQTLNDEPAPIEIQLYEAGERLVLAKELLLITDVFGFDFKQRTLVTKIYKQLEKRYHISKETDVIDQKIVELRSLITDQLTECAIELTVDDATSLATIFKMFNLRIDIEETTMFQRLLAIIDVIAELVLVRVLVLNNIRCYFNANELVEIYKYALYHQVKLLVIEPQYHQKALMYEKNVTYR</sequence>
<gene>
    <name evidence="1" type="ORF">BCAMP_03930</name>
</gene>
<proteinExistence type="predicted"/>
<dbReference type="Proteomes" id="UP000019243">
    <property type="component" value="Unassembled WGS sequence"/>
</dbReference>
<comment type="caution">
    <text evidence="1">The sequence shown here is derived from an EMBL/GenBank/DDBJ whole genome shotgun (WGS) entry which is preliminary data.</text>
</comment>
<evidence type="ECO:0000313" key="2">
    <source>
        <dbReference type="Proteomes" id="UP000019243"/>
    </source>
</evidence>
<dbReference type="InterPro" id="IPR038600">
    <property type="entry name" value="Csn2_sf"/>
</dbReference>
<accession>W7CW24</accession>
<dbReference type="Gene3D" id="3.40.50.11940">
    <property type="match status" value="2"/>
</dbReference>
<dbReference type="RefSeq" id="WP_035313730.1">
    <property type="nucleotide sequence ID" value="NZ_AODH01000013.1"/>
</dbReference>
<evidence type="ECO:0000313" key="1">
    <source>
        <dbReference type="EMBL" id="EUJ41132.1"/>
    </source>
</evidence>
<reference evidence="1 2" key="1">
    <citation type="submission" date="2012-12" db="EMBL/GenBank/DDBJ databases">
        <title>Novel taxa of Listeriaceae from agricultural environments in the United States.</title>
        <authorList>
            <person name="den Bakker H.C."/>
            <person name="Allred A."/>
            <person name="Warchocki S."/>
            <person name="Wright E.M."/>
            <person name="Burrell A."/>
            <person name="Nightingale K.K."/>
            <person name="Kephart D."/>
            <person name="Wiedmann M."/>
        </authorList>
    </citation>
    <scope>NUCLEOTIDE SEQUENCE [LARGE SCALE GENOMIC DNA]</scope>
    <source>
        <strain evidence="1 2">FSL F6-1037</strain>
    </source>
</reference>
<dbReference type="STRING" id="1265861.BCAMP_03930"/>
<protein>
    <submittedName>
        <fullName evidence="1">CRISPR-associated protein, Csn2 family</fullName>
    </submittedName>
</protein>
<dbReference type="EMBL" id="AODH01000013">
    <property type="protein sequence ID" value="EUJ41132.1"/>
    <property type="molecule type" value="Genomic_DNA"/>
</dbReference>
<organism evidence="1 2">
    <name type="scientific">Brochothrix campestris FSL F6-1037</name>
    <dbReference type="NCBI Taxonomy" id="1265861"/>
    <lineage>
        <taxon>Bacteria</taxon>
        <taxon>Bacillati</taxon>
        <taxon>Bacillota</taxon>
        <taxon>Bacilli</taxon>
        <taxon>Bacillales</taxon>
        <taxon>Listeriaceae</taxon>
        <taxon>Brochothrix</taxon>
    </lineage>
</organism>
<dbReference type="NCBIfam" id="TIGR01866">
    <property type="entry name" value="cas_Csn2"/>
    <property type="match status" value="1"/>
</dbReference>
<dbReference type="InterPro" id="IPR010146">
    <property type="entry name" value="CRISPR-assoc_prot_Csn2-typ"/>
</dbReference>